<gene>
    <name evidence="13" type="primary">105312838</name>
</gene>
<keyword evidence="14" id="KW-1185">Reference proteome</keyword>
<evidence type="ECO:0000256" key="4">
    <source>
        <dbReference type="ARBA" id="ARBA00022787"/>
    </source>
</evidence>
<evidence type="ECO:0000256" key="3">
    <source>
        <dbReference type="ARBA" id="ARBA00022737"/>
    </source>
</evidence>
<dbReference type="OrthoDB" id="66418at2759"/>
<evidence type="ECO:0000256" key="6">
    <source>
        <dbReference type="ARBA" id="ARBA00022989"/>
    </source>
</evidence>
<keyword evidence="7" id="KW-0496">Mitochondrion</keyword>
<evidence type="ECO:0000256" key="8">
    <source>
        <dbReference type="ARBA" id="ARBA00023136"/>
    </source>
</evidence>
<proteinExistence type="inferred from homology"/>
<feature type="repeat" description="TPR" evidence="10">
    <location>
        <begin position="83"/>
        <end position="116"/>
    </location>
</feature>
<accession>A0A1X7UV41</accession>
<comment type="similarity">
    <text evidence="9">Belongs to the Tom70 family.</text>
</comment>
<dbReference type="GO" id="GO:0030150">
    <property type="term" value="P:protein import into mitochondrial matrix"/>
    <property type="evidence" value="ECO:0007669"/>
    <property type="project" value="TreeGrafter"/>
</dbReference>
<dbReference type="EnsemblMetazoa" id="Aqu2.1.31252_001">
    <property type="protein sequence ID" value="Aqu2.1.31252_001"/>
    <property type="gene ID" value="Aqu2.1.31252"/>
</dbReference>
<comment type="subcellular location">
    <subcellularLocation>
        <location evidence="1">Mitochondrion outer membrane</location>
        <topology evidence="1">Single-pass membrane protein</topology>
    </subcellularLocation>
</comment>
<evidence type="ECO:0000256" key="1">
    <source>
        <dbReference type="ARBA" id="ARBA00004572"/>
    </source>
</evidence>
<evidence type="ECO:0000256" key="10">
    <source>
        <dbReference type="PROSITE-ProRule" id="PRU00339"/>
    </source>
</evidence>
<name>A0A1X7UV41_AMPQE</name>
<dbReference type="Pfam" id="PF00515">
    <property type="entry name" value="TPR_1"/>
    <property type="match status" value="1"/>
</dbReference>
<keyword evidence="2 12" id="KW-0812">Transmembrane</keyword>
<dbReference type="Gene3D" id="1.25.40.10">
    <property type="entry name" value="Tetratricopeptide repeat domain"/>
    <property type="match status" value="2"/>
</dbReference>
<protein>
    <recommendedName>
        <fullName evidence="15">Mitochondrial import receptor subunit TOM70</fullName>
    </recommendedName>
</protein>
<dbReference type="OMA" id="QWRGDIE"/>
<dbReference type="GO" id="GO:0008320">
    <property type="term" value="F:protein transmembrane transporter activity"/>
    <property type="evidence" value="ECO:0007669"/>
    <property type="project" value="TreeGrafter"/>
</dbReference>
<keyword evidence="8 12" id="KW-0472">Membrane</keyword>
<organism evidence="13">
    <name type="scientific">Amphimedon queenslandica</name>
    <name type="common">Sponge</name>
    <dbReference type="NCBI Taxonomy" id="400682"/>
    <lineage>
        <taxon>Eukaryota</taxon>
        <taxon>Metazoa</taxon>
        <taxon>Porifera</taxon>
        <taxon>Demospongiae</taxon>
        <taxon>Heteroscleromorpha</taxon>
        <taxon>Haplosclerida</taxon>
        <taxon>Niphatidae</taxon>
        <taxon>Amphimedon</taxon>
    </lineage>
</organism>
<keyword evidence="5 10" id="KW-0802">TPR repeat</keyword>
<dbReference type="GO" id="GO:0005741">
    <property type="term" value="C:mitochondrial outer membrane"/>
    <property type="evidence" value="ECO:0007669"/>
    <property type="project" value="UniProtKB-SubCell"/>
</dbReference>
<feature type="compositionally biased region" description="Polar residues" evidence="11">
    <location>
        <begin position="58"/>
        <end position="70"/>
    </location>
</feature>
<evidence type="ECO:0000256" key="5">
    <source>
        <dbReference type="ARBA" id="ARBA00022803"/>
    </source>
</evidence>
<keyword evidence="4" id="KW-1000">Mitochondrion outer membrane</keyword>
<keyword evidence="6 12" id="KW-1133">Transmembrane helix</keyword>
<dbReference type="InterPro" id="IPR011990">
    <property type="entry name" value="TPR-like_helical_dom_sf"/>
</dbReference>
<reference evidence="13" key="2">
    <citation type="submission" date="2017-05" db="UniProtKB">
        <authorList>
            <consortium name="EnsemblMetazoa"/>
        </authorList>
    </citation>
    <scope>IDENTIFICATION</scope>
</reference>
<keyword evidence="3" id="KW-0677">Repeat</keyword>
<evidence type="ECO:0000256" key="12">
    <source>
        <dbReference type="SAM" id="Phobius"/>
    </source>
</evidence>
<reference evidence="14" key="1">
    <citation type="journal article" date="2010" name="Nature">
        <title>The Amphimedon queenslandica genome and the evolution of animal complexity.</title>
        <authorList>
            <person name="Srivastava M."/>
            <person name="Simakov O."/>
            <person name="Chapman J."/>
            <person name="Fahey B."/>
            <person name="Gauthier M.E."/>
            <person name="Mitros T."/>
            <person name="Richards G.S."/>
            <person name="Conaco C."/>
            <person name="Dacre M."/>
            <person name="Hellsten U."/>
            <person name="Larroux C."/>
            <person name="Putnam N.H."/>
            <person name="Stanke M."/>
            <person name="Adamska M."/>
            <person name="Darling A."/>
            <person name="Degnan S.M."/>
            <person name="Oakley T.H."/>
            <person name="Plachetzki D.C."/>
            <person name="Zhai Y."/>
            <person name="Adamski M."/>
            <person name="Calcino A."/>
            <person name="Cummins S.F."/>
            <person name="Goodstein D.M."/>
            <person name="Harris C."/>
            <person name="Jackson D.J."/>
            <person name="Leys S.P."/>
            <person name="Shu S."/>
            <person name="Woodcroft B.J."/>
            <person name="Vervoort M."/>
            <person name="Kosik K.S."/>
            <person name="Manning G."/>
            <person name="Degnan B.M."/>
            <person name="Rokhsar D.S."/>
        </authorList>
    </citation>
    <scope>NUCLEOTIDE SEQUENCE [LARGE SCALE GENOMIC DNA]</scope>
</reference>
<dbReference type="PANTHER" id="PTHR46208">
    <property type="entry name" value="MITOCHONDRIAL IMPORT RECEPTOR SUBUNIT TOM70"/>
    <property type="match status" value="1"/>
</dbReference>
<dbReference type="FunCoup" id="A0A1X7UV41">
    <property type="interactions" value="646"/>
</dbReference>
<dbReference type="InterPro" id="IPR019734">
    <property type="entry name" value="TPR_rpt"/>
</dbReference>
<dbReference type="Pfam" id="PF13432">
    <property type="entry name" value="TPR_16"/>
    <property type="match status" value="1"/>
</dbReference>
<dbReference type="AlphaFoldDB" id="A0A1X7UV41"/>
<feature type="repeat" description="TPR" evidence="10">
    <location>
        <begin position="344"/>
        <end position="377"/>
    </location>
</feature>
<dbReference type="eggNOG" id="KOG0547">
    <property type="taxonomic scope" value="Eukaryota"/>
</dbReference>
<evidence type="ECO:0000313" key="14">
    <source>
        <dbReference type="Proteomes" id="UP000007879"/>
    </source>
</evidence>
<dbReference type="GO" id="GO:0045039">
    <property type="term" value="P:protein insertion into mitochondrial inner membrane"/>
    <property type="evidence" value="ECO:0007669"/>
    <property type="project" value="TreeGrafter"/>
</dbReference>
<feature type="region of interest" description="Disordered" evidence="11">
    <location>
        <begin position="45"/>
        <end position="78"/>
    </location>
</feature>
<evidence type="ECO:0000256" key="7">
    <source>
        <dbReference type="ARBA" id="ARBA00023128"/>
    </source>
</evidence>
<evidence type="ECO:0008006" key="15">
    <source>
        <dbReference type="Google" id="ProtNLM"/>
    </source>
</evidence>
<dbReference type="STRING" id="400682.A0A1X7UV41"/>
<evidence type="ECO:0000256" key="9">
    <source>
        <dbReference type="ARBA" id="ARBA00038030"/>
    </source>
</evidence>
<dbReference type="InParanoid" id="A0A1X7UV41"/>
<evidence type="ECO:0000256" key="2">
    <source>
        <dbReference type="ARBA" id="ARBA00022692"/>
    </source>
</evidence>
<dbReference type="KEGG" id="aqu:105312838"/>
<evidence type="ECO:0000256" key="11">
    <source>
        <dbReference type="SAM" id="MobiDB-lite"/>
    </source>
</evidence>
<dbReference type="Proteomes" id="UP000007879">
    <property type="component" value="Unassembled WGS sequence"/>
</dbReference>
<feature type="transmembrane region" description="Helical" evidence="12">
    <location>
        <begin position="20"/>
        <end position="42"/>
    </location>
</feature>
<dbReference type="PANTHER" id="PTHR46208:SF1">
    <property type="entry name" value="MITOCHONDRIAL IMPORT RECEPTOR SUBUNIT TOM70"/>
    <property type="match status" value="1"/>
</dbReference>
<dbReference type="EnsemblMetazoa" id="XM_019996770.1">
    <property type="protein sequence ID" value="XP_019852329.1"/>
    <property type="gene ID" value="LOC105312838"/>
</dbReference>
<sequence length="603" mass="66782">MSSSTGSSGGEGGGLARWQVVVAAVGVSVAVAGTVGAVYWLCSKGGSKKGSKPEADSRVNSLTSETGSTGHNEDREPSALERAREAKSRGNALFKQKQLEEALKCYKEAIEICPPEETDDIATFHHNIAAVYDKMVVDCTDNDEKVILWEGIRGHCTEAIKLKPKYIKAIFRRFHANRALNNKREALLDVTRLMILDEDSMKTLAELAQSLFKDVSKELAEENFPKLGALEPPTQLVRTYFNSFLWKDDISRSRLKELWDGAGGDVDRFDDEAFVKAAGQFLSGQYSGIIDVLTQAVNEGHEVFKSRSLLLRGTLLSLWRRETDAMNDLRSVLSLPDVPSELLADAHIKIAAIYAGLSQVKECYEEFDKALNEKPDHVDVFMQRARVAMESDDPSVVLKGVDDLEIVLKLSPTSSIALYCMGSMYHRAGLLSRSIHFFEGARSKFEQAYKSAPGLAEGLLLYALFLQDVEEVQLSEEILHKAIELEPDNASAHFTISILYLLAHRDMDKAINSLRTAIEMDSSCIQAYETLASLEMQKGNKEKALELYDAAVKNSRSILEMQQGYLAREVFTTQNEVCDEYGIDPVELLTSRMASFSTGAANN</sequence>
<dbReference type="GO" id="GO:0030943">
    <property type="term" value="F:mitochondrion targeting sequence binding"/>
    <property type="evidence" value="ECO:0007669"/>
    <property type="project" value="TreeGrafter"/>
</dbReference>
<dbReference type="SMART" id="SM00028">
    <property type="entry name" value="TPR"/>
    <property type="match status" value="7"/>
</dbReference>
<dbReference type="PROSITE" id="PS50005">
    <property type="entry name" value="TPR"/>
    <property type="match status" value="2"/>
</dbReference>
<dbReference type="SUPFAM" id="SSF48452">
    <property type="entry name" value="TPR-like"/>
    <property type="match status" value="2"/>
</dbReference>
<evidence type="ECO:0000313" key="13">
    <source>
        <dbReference type="EnsemblMetazoa" id="Aqu2.1.31252_001"/>
    </source>
</evidence>